<reference evidence="10 11" key="1">
    <citation type="submission" date="2019-07" db="EMBL/GenBank/DDBJ databases">
        <title>Whole genome shotgun sequence of Oceanithermus desulfurans NBRC 100063.</title>
        <authorList>
            <person name="Hosoyama A."/>
            <person name="Uohara A."/>
            <person name="Ohji S."/>
            <person name="Ichikawa N."/>
        </authorList>
    </citation>
    <scope>NUCLEOTIDE SEQUENCE [LARGE SCALE GENOMIC DNA]</scope>
    <source>
        <strain evidence="10 11">NBRC 100063</strain>
    </source>
</reference>
<dbReference type="GO" id="GO:0016887">
    <property type="term" value="F:ATP hydrolysis activity"/>
    <property type="evidence" value="ECO:0007669"/>
    <property type="project" value="InterPro"/>
</dbReference>
<organism evidence="10 11">
    <name type="scientific">Oceanithermus desulfurans NBRC 100063</name>
    <dbReference type="NCBI Taxonomy" id="1227550"/>
    <lineage>
        <taxon>Bacteria</taxon>
        <taxon>Thermotogati</taxon>
        <taxon>Deinococcota</taxon>
        <taxon>Deinococci</taxon>
        <taxon>Thermales</taxon>
        <taxon>Thermaceae</taxon>
        <taxon>Oceanithermus</taxon>
    </lineage>
</organism>
<dbReference type="EMBL" id="BJXN01000006">
    <property type="protein sequence ID" value="GEM89632.1"/>
    <property type="molecule type" value="Genomic_DNA"/>
</dbReference>
<keyword evidence="6 10" id="KW-0067">ATP-binding</keyword>
<dbReference type="PANTHER" id="PTHR43790:SF4">
    <property type="entry name" value="GUANOSINE IMPORT ATP-BINDING PROTEIN NUPO"/>
    <property type="match status" value="1"/>
</dbReference>
<dbReference type="SUPFAM" id="SSF52540">
    <property type="entry name" value="P-loop containing nucleoside triphosphate hydrolases"/>
    <property type="match status" value="2"/>
</dbReference>
<comment type="caution">
    <text evidence="10">The sequence shown here is derived from an EMBL/GenBank/DDBJ whole genome shotgun (WGS) entry which is preliminary data.</text>
</comment>
<keyword evidence="4" id="KW-0677">Repeat</keyword>
<evidence type="ECO:0000256" key="6">
    <source>
        <dbReference type="ARBA" id="ARBA00022840"/>
    </source>
</evidence>
<dbReference type="Gene3D" id="3.40.50.300">
    <property type="entry name" value="P-loop containing nucleotide triphosphate hydrolases"/>
    <property type="match status" value="2"/>
</dbReference>
<dbReference type="AlphaFoldDB" id="A0A511RL07"/>
<keyword evidence="7" id="KW-1278">Translocase</keyword>
<protein>
    <submittedName>
        <fullName evidence="10">Sugar ABC transporter ATP-binding protein</fullName>
    </submittedName>
</protein>
<name>A0A511RL07_9DEIN</name>
<dbReference type="GO" id="GO:0005886">
    <property type="term" value="C:plasma membrane"/>
    <property type="evidence" value="ECO:0007669"/>
    <property type="project" value="UniProtKB-SubCell"/>
</dbReference>
<dbReference type="OrthoDB" id="9766104at2"/>
<evidence type="ECO:0000256" key="1">
    <source>
        <dbReference type="ARBA" id="ARBA00004202"/>
    </source>
</evidence>
<evidence type="ECO:0000256" key="3">
    <source>
        <dbReference type="ARBA" id="ARBA00022475"/>
    </source>
</evidence>
<comment type="subcellular location">
    <subcellularLocation>
        <location evidence="1">Cell membrane</location>
        <topology evidence="1">Peripheral membrane protein</topology>
    </subcellularLocation>
</comment>
<evidence type="ECO:0000256" key="8">
    <source>
        <dbReference type="ARBA" id="ARBA00023136"/>
    </source>
</evidence>
<dbReference type="InterPro" id="IPR017871">
    <property type="entry name" value="ABC_transporter-like_CS"/>
</dbReference>
<dbReference type="PROSITE" id="PS50893">
    <property type="entry name" value="ABC_TRANSPORTER_2"/>
    <property type="match status" value="2"/>
</dbReference>
<evidence type="ECO:0000313" key="10">
    <source>
        <dbReference type="EMBL" id="GEM89632.1"/>
    </source>
</evidence>
<keyword evidence="5" id="KW-0547">Nucleotide-binding</keyword>
<dbReference type="Proteomes" id="UP000321827">
    <property type="component" value="Unassembled WGS sequence"/>
</dbReference>
<keyword evidence="3" id="KW-1003">Cell membrane</keyword>
<keyword evidence="2" id="KW-0813">Transport</keyword>
<dbReference type="PANTHER" id="PTHR43790">
    <property type="entry name" value="CARBOHYDRATE TRANSPORT ATP-BINDING PROTEIN MG119-RELATED"/>
    <property type="match status" value="1"/>
</dbReference>
<evidence type="ECO:0000259" key="9">
    <source>
        <dbReference type="PROSITE" id="PS50893"/>
    </source>
</evidence>
<evidence type="ECO:0000256" key="7">
    <source>
        <dbReference type="ARBA" id="ARBA00022967"/>
    </source>
</evidence>
<proteinExistence type="predicted"/>
<evidence type="ECO:0000313" key="11">
    <source>
        <dbReference type="Proteomes" id="UP000321827"/>
    </source>
</evidence>
<accession>A0A511RL07</accession>
<dbReference type="InterPro" id="IPR003593">
    <property type="entry name" value="AAA+_ATPase"/>
</dbReference>
<keyword evidence="8" id="KW-0472">Membrane</keyword>
<dbReference type="Pfam" id="PF00005">
    <property type="entry name" value="ABC_tran"/>
    <property type="match status" value="2"/>
</dbReference>
<sequence length="504" mass="55641">MSEFALELNHITKRYPLVLANDHISLGVKWGEVLALVGENGAGKSTLMKIVYGLVRPDEGEIFVDGKRVEIHDPSDAIALGIGMVHQHFMLVDTLSVLDNVILGMEPKSGPAIDYTAARKRVVELIEELGFDLDPDAIIEDLPVGAQQRVEILKTLYRDAKILILDEPTAVLTPQEVEELFKFLREFAEKGHAIILITHKLDEVMQVSDRVTVIRDGKVVGTVNTPETSVAELARMMVGREVILTVQKKPAEPGEVVLEAEDLRVEGAGHRPRLDGVSFQVHAGEVVGIAGVEGNGQTELVEVITGLRPFKGTLRYNGEAVHPSARKVREWGVSHIPEERNDRGLILEFPTRYNIILGDHYREPYAGFLGFFNDGVINAYAEQVVERFDVRPRSIHLIGRRYSGGNAQKIIVGRELARNPKLLVAAQPTRGVDIGAIEFIHQNIIEARDQGMAVLLVSADLNEVMSLSDRILVMYEGRIVGEVRPDEVTEEQIGLLMAGLEAAV</sequence>
<dbReference type="InterPro" id="IPR050107">
    <property type="entry name" value="ABC_carbohydrate_import_ATPase"/>
</dbReference>
<dbReference type="RefSeq" id="WP_147146630.1">
    <property type="nucleotide sequence ID" value="NZ_BJXN01000006.1"/>
</dbReference>
<dbReference type="GO" id="GO:0005524">
    <property type="term" value="F:ATP binding"/>
    <property type="evidence" value="ECO:0007669"/>
    <property type="project" value="UniProtKB-KW"/>
</dbReference>
<evidence type="ECO:0000256" key="2">
    <source>
        <dbReference type="ARBA" id="ARBA00022448"/>
    </source>
</evidence>
<dbReference type="FunFam" id="3.40.50.300:FF:000127">
    <property type="entry name" value="Ribose import ATP-binding protein RbsA"/>
    <property type="match status" value="1"/>
</dbReference>
<dbReference type="CDD" id="cd03215">
    <property type="entry name" value="ABC_Carb_Monos_II"/>
    <property type="match status" value="1"/>
</dbReference>
<feature type="domain" description="ABC transporter" evidence="9">
    <location>
        <begin position="6"/>
        <end position="241"/>
    </location>
</feature>
<feature type="domain" description="ABC transporter" evidence="9">
    <location>
        <begin position="258"/>
        <end position="501"/>
    </location>
</feature>
<evidence type="ECO:0000256" key="4">
    <source>
        <dbReference type="ARBA" id="ARBA00022737"/>
    </source>
</evidence>
<dbReference type="InterPro" id="IPR003439">
    <property type="entry name" value="ABC_transporter-like_ATP-bd"/>
</dbReference>
<dbReference type="SMART" id="SM00382">
    <property type="entry name" value="AAA"/>
    <property type="match status" value="1"/>
</dbReference>
<evidence type="ECO:0000256" key="5">
    <source>
        <dbReference type="ARBA" id="ARBA00022741"/>
    </source>
</evidence>
<dbReference type="PROSITE" id="PS00211">
    <property type="entry name" value="ABC_TRANSPORTER_1"/>
    <property type="match status" value="1"/>
</dbReference>
<dbReference type="InterPro" id="IPR027417">
    <property type="entry name" value="P-loop_NTPase"/>
</dbReference>
<dbReference type="CDD" id="cd03216">
    <property type="entry name" value="ABC_Carb_Monos_I"/>
    <property type="match status" value="1"/>
</dbReference>
<gene>
    <name evidence="10" type="ORF">ODE01S_10660</name>
</gene>